<sequence length="472" mass="51798">MKGHDAPVHVTRFSSTNTEIISASDDATLKLWDIPSQTCVQTFSGHTDYVRSALFSPSNPQLVLSGSYDSTVRLWDARTGRDEIVMSHGSNLPVEDILMFPGAGSNVALSAGGPILRVWDLTMVSSGAIDENEAGSFSGKGKCVRALSNHQKTISCMSFDGERRRVLTGGLDMMVKVYDVEDWKVVHTMRYPAPILSLAVSPDDTHIAAGMTDGTLSLRRRDPKATELAAQEAKKSILSTGAYEYFADFESVFGTGHVKSTQQDGQTQGQQRQGTKTMAAVDEFRVENVRRKKLKDYDKYLKTFKYGAALDAVMVKVSRVSLYAALCSGLLTTPIPQTVRPVTAFALIQELIFRDGLRIALGGRDDVTLEPILNFLARHIDDSRFGGMAADVADVLIGKRYFFPFTSLSRRLSHLNVIDMYSAVLGQSPLIDDIVSKMQKKVHFELQFQKQLLGLNGALEMVLAQAALAQTV</sequence>
<gene>
    <name evidence="1" type="ORF">QFC19_007787</name>
</gene>
<comment type="caution">
    <text evidence="1">The sequence shown here is derived from an EMBL/GenBank/DDBJ whole genome shotgun (WGS) entry which is preliminary data.</text>
</comment>
<proteinExistence type="predicted"/>
<organism evidence="1 2">
    <name type="scientific">Naganishia cerealis</name>
    <dbReference type="NCBI Taxonomy" id="610337"/>
    <lineage>
        <taxon>Eukaryota</taxon>
        <taxon>Fungi</taxon>
        <taxon>Dikarya</taxon>
        <taxon>Basidiomycota</taxon>
        <taxon>Agaricomycotina</taxon>
        <taxon>Tremellomycetes</taxon>
        <taxon>Filobasidiales</taxon>
        <taxon>Filobasidiaceae</taxon>
        <taxon>Naganishia</taxon>
    </lineage>
</organism>
<protein>
    <submittedName>
        <fullName evidence="1">Uncharacterized protein</fullName>
    </submittedName>
</protein>
<evidence type="ECO:0000313" key="1">
    <source>
        <dbReference type="EMBL" id="KAJ9094858.1"/>
    </source>
</evidence>
<keyword evidence="2" id="KW-1185">Reference proteome</keyword>
<accession>A0ACC2V6V1</accession>
<dbReference type="Proteomes" id="UP001241377">
    <property type="component" value="Unassembled WGS sequence"/>
</dbReference>
<dbReference type="EMBL" id="JASBWR010000107">
    <property type="protein sequence ID" value="KAJ9094858.1"/>
    <property type="molecule type" value="Genomic_DNA"/>
</dbReference>
<name>A0ACC2V6V1_9TREE</name>
<reference evidence="1" key="1">
    <citation type="submission" date="2023-04" db="EMBL/GenBank/DDBJ databases">
        <title>Draft Genome sequencing of Naganishia species isolated from polar environments using Oxford Nanopore Technology.</title>
        <authorList>
            <person name="Leo P."/>
            <person name="Venkateswaran K."/>
        </authorList>
    </citation>
    <scope>NUCLEOTIDE SEQUENCE</scope>
    <source>
        <strain evidence="1">MNA-CCFEE 5261</strain>
    </source>
</reference>
<evidence type="ECO:0000313" key="2">
    <source>
        <dbReference type="Proteomes" id="UP001241377"/>
    </source>
</evidence>